<organism evidence="2">
    <name type="scientific">Pleurozia purpurea</name>
    <dbReference type="NCBI Taxonomy" id="280637"/>
    <lineage>
        <taxon>Eukaryota</taxon>
        <taxon>Viridiplantae</taxon>
        <taxon>Streptophyta</taxon>
        <taxon>Embryophyta</taxon>
        <taxon>Marchantiophyta</taxon>
        <taxon>Jungermanniopsida</taxon>
        <taxon>Metzgeriidae</taxon>
        <taxon>Pleuroziales</taxon>
        <taxon>Pleuroziaceae</taxon>
        <taxon>Pleurozia</taxon>
    </lineage>
</organism>
<reference evidence="2" key="1">
    <citation type="journal article" date="2009" name="Curr. Genet.">
        <title>The complete mitochondrial genome sequence of the liverwort Pleurozia purpurea reveals extremely conservative mitochondrial genome evolution in liverworts.</title>
        <authorList>
            <person name="Wang B."/>
            <person name="Xue J."/>
            <person name="Li L."/>
            <person name="Liu Y."/>
            <person name="Qiu Y.L."/>
        </authorList>
    </citation>
    <scope>NUCLEOTIDE SEQUENCE</scope>
</reference>
<evidence type="ECO:0000313" key="2">
    <source>
        <dbReference type="EMBL" id="ACR19341.1"/>
    </source>
</evidence>
<keyword evidence="2" id="KW-0496">Mitochondrion</keyword>
<proteinExistence type="predicted"/>
<feature type="compositionally biased region" description="Gly residues" evidence="1">
    <location>
        <begin position="93"/>
        <end position="108"/>
    </location>
</feature>
<geneLocation type="mitochondrion" evidence="2"/>
<dbReference type="EMBL" id="FJ999996">
    <property type="protein sequence ID" value="ACR19341.1"/>
    <property type="molecule type" value="Genomic_DNA"/>
</dbReference>
<gene>
    <name evidence="2" type="ORF">PlpuMp04</name>
</gene>
<protein>
    <submittedName>
        <fullName evidence="2">Uncharacterized protein</fullName>
    </submittedName>
</protein>
<name>D0R004_9MARC</name>
<dbReference type="RefSeq" id="YP_003275957.1">
    <property type="nucleotide sequence ID" value="NC_013444.1"/>
</dbReference>
<dbReference type="GeneID" id="8542252"/>
<dbReference type="AlphaFoldDB" id="D0R004"/>
<feature type="region of interest" description="Disordered" evidence="1">
    <location>
        <begin position="86"/>
        <end position="108"/>
    </location>
</feature>
<sequence length="108" mass="12282">MEAFSLAYRRRMFKRRPASVRLEREVASRLVFNLEDFETTKAKKSDPLYRAPPALPLVEHHLRNIFIFFVNFLSITKLMLANKKFTSRPRGPQGMGGAWGGLGGAWGG</sequence>
<accession>D0R004</accession>
<evidence type="ECO:0000256" key="1">
    <source>
        <dbReference type="SAM" id="MobiDB-lite"/>
    </source>
</evidence>